<proteinExistence type="predicted"/>
<protein>
    <recommendedName>
        <fullName evidence="3">SCP-2 sterol transfer family protein</fullName>
    </recommendedName>
</protein>
<dbReference type="AlphaFoldDB" id="A0A1X6YNW1"/>
<reference evidence="1 2" key="1">
    <citation type="submission" date="2017-03" db="EMBL/GenBank/DDBJ databases">
        <authorList>
            <person name="Afonso C.L."/>
            <person name="Miller P.J."/>
            <person name="Scott M.A."/>
            <person name="Spackman E."/>
            <person name="Goraichik I."/>
            <person name="Dimitrov K.M."/>
            <person name="Suarez D.L."/>
            <person name="Swayne D.E."/>
        </authorList>
    </citation>
    <scope>NUCLEOTIDE SEQUENCE [LARGE SCALE GENOMIC DNA]</scope>
    <source>
        <strain evidence="1 2">CECT 7751</strain>
    </source>
</reference>
<keyword evidence="2" id="KW-1185">Reference proteome</keyword>
<organism evidence="1 2">
    <name type="scientific">Pseudooceanicola marinus</name>
    <dbReference type="NCBI Taxonomy" id="396013"/>
    <lineage>
        <taxon>Bacteria</taxon>
        <taxon>Pseudomonadati</taxon>
        <taxon>Pseudomonadota</taxon>
        <taxon>Alphaproteobacteria</taxon>
        <taxon>Rhodobacterales</taxon>
        <taxon>Paracoccaceae</taxon>
        <taxon>Pseudooceanicola</taxon>
    </lineage>
</organism>
<dbReference type="RefSeq" id="WP_085886859.1">
    <property type="nucleotide sequence ID" value="NZ_FWFN01000002.1"/>
</dbReference>
<dbReference type="EMBL" id="FWFN01000002">
    <property type="protein sequence ID" value="SLN26168.1"/>
    <property type="molecule type" value="Genomic_DNA"/>
</dbReference>
<accession>A0A1X6YNW1</accession>
<gene>
    <name evidence="1" type="ORF">PSM7751_00951</name>
</gene>
<evidence type="ECO:0000313" key="2">
    <source>
        <dbReference type="Proteomes" id="UP000193963"/>
    </source>
</evidence>
<name>A0A1X6YNW1_9RHOB</name>
<dbReference type="Proteomes" id="UP000193963">
    <property type="component" value="Unassembled WGS sequence"/>
</dbReference>
<evidence type="ECO:0008006" key="3">
    <source>
        <dbReference type="Google" id="ProtNLM"/>
    </source>
</evidence>
<sequence length="129" mass="14664">MTTTLAARFTEMGQMLAAKPHLLRLGALFSETVLIEVDGNEYYLTFHRGQLERVTEGPSRQTPWRFALRVDGEALAKFWEPVPEPCFHDIFGFVKTGRGRIDGDILALVKNLRFFKEFMALGRSQEVSA</sequence>
<dbReference type="OrthoDB" id="2853714at2"/>
<evidence type="ECO:0000313" key="1">
    <source>
        <dbReference type="EMBL" id="SLN26168.1"/>
    </source>
</evidence>